<gene>
    <name evidence="2" type="ORF">QBC46DRAFT_403013</name>
</gene>
<reference evidence="3" key="1">
    <citation type="journal article" date="2023" name="Mol. Phylogenet. Evol.">
        <title>Genome-scale phylogeny and comparative genomics of the fungal order Sordariales.</title>
        <authorList>
            <person name="Hensen N."/>
            <person name="Bonometti L."/>
            <person name="Westerberg I."/>
            <person name="Brannstrom I.O."/>
            <person name="Guillou S."/>
            <person name="Cros-Aarteil S."/>
            <person name="Calhoun S."/>
            <person name="Haridas S."/>
            <person name="Kuo A."/>
            <person name="Mondo S."/>
            <person name="Pangilinan J."/>
            <person name="Riley R."/>
            <person name="LaButti K."/>
            <person name="Andreopoulos B."/>
            <person name="Lipzen A."/>
            <person name="Chen C."/>
            <person name="Yan M."/>
            <person name="Daum C."/>
            <person name="Ng V."/>
            <person name="Clum A."/>
            <person name="Steindorff A."/>
            <person name="Ohm R.A."/>
            <person name="Martin F."/>
            <person name="Silar P."/>
            <person name="Natvig D.O."/>
            <person name="Lalanne C."/>
            <person name="Gautier V."/>
            <person name="Ament-Velasquez S.L."/>
            <person name="Kruys A."/>
            <person name="Hutchinson M.I."/>
            <person name="Powell A.J."/>
            <person name="Barry K."/>
            <person name="Miller A.N."/>
            <person name="Grigoriev I.V."/>
            <person name="Debuchy R."/>
            <person name="Gladieux P."/>
            <person name="Hiltunen Thoren M."/>
            <person name="Johannesson H."/>
        </authorList>
    </citation>
    <scope>NUCLEOTIDE SEQUENCE [LARGE SCALE GENOMIC DNA]</scope>
    <source>
        <strain evidence="3">CBS 340.73</strain>
    </source>
</reference>
<feature type="compositionally biased region" description="Low complexity" evidence="1">
    <location>
        <begin position="242"/>
        <end position="252"/>
    </location>
</feature>
<sequence>MKRRHREVLRTGKQGGANSSGGTSYAAFRDGSFEVGYGISASRCTGLELELSIPVTGYNGRHTLNSRSDRAQYPSSPNHVIYTPGVDVGAVNGFPFGPWKGLTGVNHVSRGRSIAGIKFYCGMELELSGMVTGYEDRPDGHADIRQGCLSPPGHLNNPNAVRGLGSRGSEQSISGPTHDEAQKRNTYDAMNGRRKPKGRQTTHANTKAMTGQEKQRDDVKVRNLVLDGHGNSSTVPSAHQQPSLPSPDLAPASCVEAGDDLDICKMRSLLAKGDPRQRLRRQGGFLDLISTFGQGTASLFSQAHVATQNQGTMTSKSEEYGIWSIRYLRTSGIILKIAARVCRLDSIWLPQLLDYWPMEIPTLARDKPQFSIA</sequence>
<keyword evidence="3" id="KW-1185">Reference proteome</keyword>
<feature type="region of interest" description="Disordered" evidence="1">
    <location>
        <begin position="142"/>
        <end position="252"/>
    </location>
</feature>
<dbReference type="AlphaFoldDB" id="A0AAN6NI22"/>
<evidence type="ECO:0000256" key="1">
    <source>
        <dbReference type="SAM" id="MobiDB-lite"/>
    </source>
</evidence>
<organism evidence="2 3">
    <name type="scientific">Diplogelasinospora grovesii</name>
    <dbReference type="NCBI Taxonomy" id="303347"/>
    <lineage>
        <taxon>Eukaryota</taxon>
        <taxon>Fungi</taxon>
        <taxon>Dikarya</taxon>
        <taxon>Ascomycota</taxon>
        <taxon>Pezizomycotina</taxon>
        <taxon>Sordariomycetes</taxon>
        <taxon>Sordariomycetidae</taxon>
        <taxon>Sordariales</taxon>
        <taxon>Diplogelasinosporaceae</taxon>
        <taxon>Diplogelasinospora</taxon>
    </lineage>
</organism>
<evidence type="ECO:0000313" key="2">
    <source>
        <dbReference type="EMBL" id="KAK3945930.1"/>
    </source>
</evidence>
<feature type="compositionally biased region" description="Polar residues" evidence="1">
    <location>
        <begin position="230"/>
        <end position="241"/>
    </location>
</feature>
<dbReference type="Proteomes" id="UP001303473">
    <property type="component" value="Unassembled WGS sequence"/>
</dbReference>
<comment type="caution">
    <text evidence="2">The sequence shown here is derived from an EMBL/GenBank/DDBJ whole genome shotgun (WGS) entry which is preliminary data.</text>
</comment>
<name>A0AAN6NI22_9PEZI</name>
<evidence type="ECO:0000313" key="3">
    <source>
        <dbReference type="Proteomes" id="UP001303473"/>
    </source>
</evidence>
<feature type="compositionally biased region" description="Basic and acidic residues" evidence="1">
    <location>
        <begin position="177"/>
        <end position="186"/>
    </location>
</feature>
<proteinExistence type="predicted"/>
<accession>A0AAN6NI22</accession>
<feature type="region of interest" description="Disordered" evidence="1">
    <location>
        <begin position="1"/>
        <end position="22"/>
    </location>
</feature>
<protein>
    <submittedName>
        <fullName evidence="2">Uncharacterized protein</fullName>
    </submittedName>
</protein>
<dbReference type="EMBL" id="MU853753">
    <property type="protein sequence ID" value="KAK3945930.1"/>
    <property type="molecule type" value="Genomic_DNA"/>
</dbReference>